<protein>
    <submittedName>
        <fullName evidence="1">Uncharacterized protein</fullName>
    </submittedName>
</protein>
<evidence type="ECO:0000313" key="1">
    <source>
        <dbReference type="EMBL" id="ETM42280.1"/>
    </source>
</evidence>
<gene>
    <name evidence="1" type="ORF">L914_12038</name>
</gene>
<proteinExistence type="predicted"/>
<accession>W2N161</accession>
<dbReference type="AlphaFoldDB" id="W2N161"/>
<reference evidence="1" key="1">
    <citation type="submission" date="2013-11" db="EMBL/GenBank/DDBJ databases">
        <title>The Genome Sequence of Phytophthora parasitica IAC_01/95.</title>
        <authorList>
            <consortium name="The Broad Institute Genomics Platform"/>
            <person name="Russ C."/>
            <person name="Tyler B."/>
            <person name="Panabieres F."/>
            <person name="Shan W."/>
            <person name="Tripathy S."/>
            <person name="Grunwald N."/>
            <person name="Machado M."/>
            <person name="Johnson C.S."/>
            <person name="Arredondo F."/>
            <person name="Hong C."/>
            <person name="Coffey M."/>
            <person name="Young S.K."/>
            <person name="Zeng Q."/>
            <person name="Gargeya S."/>
            <person name="Fitzgerald M."/>
            <person name="Abouelleil A."/>
            <person name="Alvarado L."/>
            <person name="Chapman S.B."/>
            <person name="Gainer-Dewar J."/>
            <person name="Goldberg J."/>
            <person name="Griggs A."/>
            <person name="Gujja S."/>
            <person name="Hansen M."/>
            <person name="Howarth C."/>
            <person name="Imamovic A."/>
            <person name="Ireland A."/>
            <person name="Larimer J."/>
            <person name="McCowan C."/>
            <person name="Murphy C."/>
            <person name="Pearson M."/>
            <person name="Poon T.W."/>
            <person name="Priest M."/>
            <person name="Roberts A."/>
            <person name="Saif S."/>
            <person name="Shea T."/>
            <person name="Sykes S."/>
            <person name="Wortman J."/>
            <person name="Nusbaum C."/>
            <person name="Birren B."/>
        </authorList>
    </citation>
    <scope>NUCLEOTIDE SEQUENCE [LARGE SCALE GENOMIC DNA]</scope>
    <source>
        <strain evidence="1">IAC_01/95</strain>
    </source>
</reference>
<organism evidence="1">
    <name type="scientific">Phytophthora nicotianae</name>
    <name type="common">Potato buckeye rot agent</name>
    <name type="synonym">Phytophthora parasitica</name>
    <dbReference type="NCBI Taxonomy" id="4792"/>
    <lineage>
        <taxon>Eukaryota</taxon>
        <taxon>Sar</taxon>
        <taxon>Stramenopiles</taxon>
        <taxon>Oomycota</taxon>
        <taxon>Peronosporomycetes</taxon>
        <taxon>Peronosporales</taxon>
        <taxon>Peronosporaceae</taxon>
        <taxon>Phytophthora</taxon>
    </lineage>
</organism>
<name>W2N161_PHYNI</name>
<dbReference type="EMBL" id="KI693827">
    <property type="protein sequence ID" value="ETM42280.1"/>
    <property type="molecule type" value="Genomic_DNA"/>
</dbReference>
<sequence length="61" mass="7177">MARNLRLHQDREDLNVELNLKTNVLRLQKAVFEVFINDILPHSGLMDPLEQLENINDVDHE</sequence>
<dbReference type="Proteomes" id="UP000054532">
    <property type="component" value="Unassembled WGS sequence"/>
</dbReference>